<organism evidence="2 3">
    <name type="scientific">Gracilimonas mengyeensis</name>
    <dbReference type="NCBI Taxonomy" id="1302730"/>
    <lineage>
        <taxon>Bacteria</taxon>
        <taxon>Pseudomonadati</taxon>
        <taxon>Balneolota</taxon>
        <taxon>Balneolia</taxon>
        <taxon>Balneolales</taxon>
        <taxon>Balneolaceae</taxon>
        <taxon>Gracilimonas</taxon>
    </lineage>
</organism>
<evidence type="ECO:0008006" key="4">
    <source>
        <dbReference type="Google" id="ProtNLM"/>
    </source>
</evidence>
<evidence type="ECO:0000256" key="1">
    <source>
        <dbReference type="SAM" id="SignalP"/>
    </source>
</evidence>
<gene>
    <name evidence="2" type="ORF">SAMN06265219_12026</name>
</gene>
<dbReference type="EMBL" id="FXTP01000020">
    <property type="protein sequence ID" value="SMO96120.1"/>
    <property type="molecule type" value="Genomic_DNA"/>
</dbReference>
<feature type="chain" id="PRO_5021917580" description="DUF4412 domain-containing protein" evidence="1">
    <location>
        <begin position="32"/>
        <end position="261"/>
    </location>
</feature>
<protein>
    <recommendedName>
        <fullName evidence="4">DUF4412 domain-containing protein</fullName>
    </recommendedName>
</protein>
<evidence type="ECO:0000313" key="3">
    <source>
        <dbReference type="Proteomes" id="UP000317557"/>
    </source>
</evidence>
<keyword evidence="1" id="KW-0732">Signal</keyword>
<evidence type="ECO:0000313" key="2">
    <source>
        <dbReference type="EMBL" id="SMO96120.1"/>
    </source>
</evidence>
<dbReference type="AlphaFoldDB" id="A0A521FKI1"/>
<accession>A0A521FKI1</accession>
<feature type="signal peptide" evidence="1">
    <location>
        <begin position="1"/>
        <end position="31"/>
    </location>
</feature>
<dbReference type="Proteomes" id="UP000317557">
    <property type="component" value="Unassembled WGS sequence"/>
</dbReference>
<proteinExistence type="predicted"/>
<sequence>MHNQYHTMKNSLRAFFALLFISLFTTSMASAQFEGQISMKMYSNDNGKTDVSELNLYATSTRILIKGEENFDLMDKMTTDGLLIRNDMKDFIIMTGSDEALQVTKTEIEGLVDMLASWGGESSGSSDSDDFKTDYSFSDRVKTINGYETTEMIVKDKENPDKHLSVWLAPKIDINWGMLSERWKNMPESIDAEINGMSQELIFKGKNFPMLVEAVEGNQRTKIMEVTNVNESSVARAMVEIPAGVKLMSFKDYVFKMMMEG</sequence>
<keyword evidence="3" id="KW-1185">Reference proteome</keyword>
<name>A0A521FKI1_9BACT</name>
<reference evidence="2 3" key="1">
    <citation type="submission" date="2017-05" db="EMBL/GenBank/DDBJ databases">
        <authorList>
            <person name="Varghese N."/>
            <person name="Submissions S."/>
        </authorList>
    </citation>
    <scope>NUCLEOTIDE SEQUENCE [LARGE SCALE GENOMIC DNA]</scope>
    <source>
        <strain evidence="2 3">DSM 21985</strain>
    </source>
</reference>